<dbReference type="AlphaFoldDB" id="A0A9Q9IDY6"/>
<dbReference type="Pfam" id="PF07690">
    <property type="entry name" value="MFS_1"/>
    <property type="match status" value="1"/>
</dbReference>
<dbReference type="OrthoDB" id="7375466at2"/>
<name>A0A9Q9IDY6_9ACTN</name>
<dbReference type="Proteomes" id="UP001058003">
    <property type="component" value="Chromosome"/>
</dbReference>
<evidence type="ECO:0000256" key="1">
    <source>
        <dbReference type="ARBA" id="ARBA00004651"/>
    </source>
</evidence>
<dbReference type="PANTHER" id="PTHR42718:SF9">
    <property type="entry name" value="MAJOR FACILITATOR SUPERFAMILY MULTIDRUG TRANSPORTER MFSC"/>
    <property type="match status" value="1"/>
</dbReference>
<evidence type="ECO:0000313" key="8">
    <source>
        <dbReference type="EMBL" id="UWZ51433.1"/>
    </source>
</evidence>
<dbReference type="RefSeq" id="WP_033364407.1">
    <property type="nucleotide sequence ID" value="NZ_CP073767.1"/>
</dbReference>
<dbReference type="InterPro" id="IPR020846">
    <property type="entry name" value="MFS_dom"/>
</dbReference>
<dbReference type="Gene3D" id="1.20.1720.10">
    <property type="entry name" value="Multidrug resistance protein D"/>
    <property type="match status" value="1"/>
</dbReference>
<dbReference type="InterPro" id="IPR011701">
    <property type="entry name" value="MFS"/>
</dbReference>
<organism evidence="8 9">
    <name type="scientific">Dactylosporangium aurantiacum</name>
    <dbReference type="NCBI Taxonomy" id="35754"/>
    <lineage>
        <taxon>Bacteria</taxon>
        <taxon>Bacillati</taxon>
        <taxon>Actinomycetota</taxon>
        <taxon>Actinomycetes</taxon>
        <taxon>Micromonosporales</taxon>
        <taxon>Micromonosporaceae</taxon>
        <taxon>Dactylosporangium</taxon>
    </lineage>
</organism>
<dbReference type="PROSITE" id="PS50850">
    <property type="entry name" value="MFS"/>
    <property type="match status" value="1"/>
</dbReference>
<evidence type="ECO:0000259" key="7">
    <source>
        <dbReference type="PROSITE" id="PS50850"/>
    </source>
</evidence>
<comment type="subcellular location">
    <subcellularLocation>
        <location evidence="1">Cell membrane</location>
        <topology evidence="1">Multi-pass membrane protein</topology>
    </subcellularLocation>
</comment>
<feature type="transmembrane region" description="Helical" evidence="6">
    <location>
        <begin position="76"/>
        <end position="95"/>
    </location>
</feature>
<dbReference type="EMBL" id="CP073767">
    <property type="protein sequence ID" value="UWZ51433.1"/>
    <property type="molecule type" value="Genomic_DNA"/>
</dbReference>
<keyword evidence="2" id="KW-0813">Transport</keyword>
<dbReference type="KEGG" id="daur:Daura_32375"/>
<evidence type="ECO:0000313" key="9">
    <source>
        <dbReference type="Proteomes" id="UP001058003"/>
    </source>
</evidence>
<dbReference type="GO" id="GO:0005886">
    <property type="term" value="C:plasma membrane"/>
    <property type="evidence" value="ECO:0007669"/>
    <property type="project" value="UniProtKB-SubCell"/>
</dbReference>
<reference evidence="8" key="1">
    <citation type="submission" date="2021-04" db="EMBL/GenBank/DDBJ databases">
        <title>Dactylosporangium aurantiacum NRRL B-8018 full assembly.</title>
        <authorList>
            <person name="Hartkoorn R.C."/>
            <person name="Beaudoing E."/>
            <person name="Hot D."/>
        </authorList>
    </citation>
    <scope>NUCLEOTIDE SEQUENCE</scope>
    <source>
        <strain evidence="8">NRRL B-8018</strain>
    </source>
</reference>
<evidence type="ECO:0000256" key="3">
    <source>
        <dbReference type="ARBA" id="ARBA00022692"/>
    </source>
</evidence>
<dbReference type="GO" id="GO:0022857">
    <property type="term" value="F:transmembrane transporter activity"/>
    <property type="evidence" value="ECO:0007669"/>
    <property type="project" value="InterPro"/>
</dbReference>
<feature type="transmembrane region" description="Helical" evidence="6">
    <location>
        <begin position="20"/>
        <end position="40"/>
    </location>
</feature>
<protein>
    <submittedName>
        <fullName evidence="8">MFS transporter</fullName>
    </submittedName>
</protein>
<feature type="domain" description="Major facilitator superfamily (MFS) profile" evidence="7">
    <location>
        <begin position="1"/>
        <end position="166"/>
    </location>
</feature>
<dbReference type="PANTHER" id="PTHR42718">
    <property type="entry name" value="MAJOR FACILITATOR SUPERFAMILY MULTIDRUG TRANSPORTER MFSC"/>
    <property type="match status" value="1"/>
</dbReference>
<keyword evidence="5 6" id="KW-0472">Membrane</keyword>
<evidence type="ECO:0000256" key="6">
    <source>
        <dbReference type="SAM" id="Phobius"/>
    </source>
</evidence>
<dbReference type="InterPro" id="IPR036259">
    <property type="entry name" value="MFS_trans_sf"/>
</dbReference>
<keyword evidence="3 6" id="KW-0812">Transmembrane</keyword>
<accession>A0A9Q9IDY6</accession>
<sequence length="166" mass="16718">MTVAGRDAAGWSRPGEAGLALTAYLVTVAALIPVSGWLGARFGGRRVFLLAVAGFVGASVLCGLSTSLAMLVAGRVVQGVAGAMMVPVGRFIVLAGTAKTDLVRAVACLGAVPVAVGAAPPGHVQVDPDAERRLEDALSDALDGVAVLQDSTVVRDTVGQWVIGRS</sequence>
<evidence type="ECO:0000256" key="5">
    <source>
        <dbReference type="ARBA" id="ARBA00023136"/>
    </source>
</evidence>
<feature type="transmembrane region" description="Helical" evidence="6">
    <location>
        <begin position="47"/>
        <end position="70"/>
    </location>
</feature>
<dbReference type="SUPFAM" id="SSF103473">
    <property type="entry name" value="MFS general substrate transporter"/>
    <property type="match status" value="1"/>
</dbReference>
<keyword evidence="9" id="KW-1185">Reference proteome</keyword>
<proteinExistence type="predicted"/>
<evidence type="ECO:0000256" key="4">
    <source>
        <dbReference type="ARBA" id="ARBA00022989"/>
    </source>
</evidence>
<gene>
    <name evidence="8" type="ORF">Daura_32375</name>
</gene>
<evidence type="ECO:0000256" key="2">
    <source>
        <dbReference type="ARBA" id="ARBA00022448"/>
    </source>
</evidence>
<keyword evidence="4 6" id="KW-1133">Transmembrane helix</keyword>